<keyword evidence="3" id="KW-1185">Reference proteome</keyword>
<dbReference type="AlphaFoldDB" id="A0A438AVK7"/>
<sequence>MDDVDHEYSTLTIERRCVTIGGKPMIDTRSPRPAPVHVRRLDDKKTFWGAALFNAGEESTSDLDKAELPGSTGTGAMRRQGPCPGTTRPTPPE</sequence>
<comment type="caution">
    <text evidence="2">The sequence shown here is derived from an EMBL/GenBank/DDBJ whole genome shotgun (WGS) entry which is preliminary data.</text>
</comment>
<evidence type="ECO:0000313" key="2">
    <source>
        <dbReference type="EMBL" id="RVW02748.1"/>
    </source>
</evidence>
<name>A0A438AVK7_9NOCA</name>
<dbReference type="EMBL" id="RKLO01000003">
    <property type="protein sequence ID" value="RVW02748.1"/>
    <property type="molecule type" value="Genomic_DNA"/>
</dbReference>
<gene>
    <name evidence="2" type="ORF">EGT50_08315</name>
</gene>
<protein>
    <submittedName>
        <fullName evidence="2">Uncharacterized protein</fullName>
    </submittedName>
</protein>
<reference evidence="2 3" key="1">
    <citation type="submission" date="2018-11" db="EMBL/GenBank/DDBJ databases">
        <title>Rhodococcus spongicola sp. nov. and Rhodococcus xishaensis sp. nov. from marine sponges.</title>
        <authorList>
            <person name="Li L."/>
            <person name="Lin H.W."/>
        </authorList>
    </citation>
    <scope>NUCLEOTIDE SEQUENCE [LARGE SCALE GENOMIC DNA]</scope>
    <source>
        <strain evidence="2 3">LHW51113</strain>
    </source>
</reference>
<feature type="compositionally biased region" description="Low complexity" evidence="1">
    <location>
        <begin position="78"/>
        <end position="93"/>
    </location>
</feature>
<feature type="region of interest" description="Disordered" evidence="1">
    <location>
        <begin position="58"/>
        <end position="93"/>
    </location>
</feature>
<dbReference type="Proteomes" id="UP000283479">
    <property type="component" value="Unassembled WGS sequence"/>
</dbReference>
<evidence type="ECO:0000256" key="1">
    <source>
        <dbReference type="SAM" id="MobiDB-lite"/>
    </source>
</evidence>
<organism evidence="2 3">
    <name type="scientific">Rhodococcus xishaensis</name>
    <dbReference type="NCBI Taxonomy" id="2487364"/>
    <lineage>
        <taxon>Bacteria</taxon>
        <taxon>Bacillati</taxon>
        <taxon>Actinomycetota</taxon>
        <taxon>Actinomycetes</taxon>
        <taxon>Mycobacteriales</taxon>
        <taxon>Nocardiaceae</taxon>
        <taxon>Rhodococcus</taxon>
    </lineage>
</organism>
<proteinExistence type="predicted"/>
<evidence type="ECO:0000313" key="3">
    <source>
        <dbReference type="Proteomes" id="UP000283479"/>
    </source>
</evidence>
<accession>A0A438AVK7</accession>